<gene>
    <name evidence="2" type="ORF">SAMN04487969_10935</name>
</gene>
<evidence type="ECO:0000313" key="2">
    <source>
        <dbReference type="EMBL" id="SFE90835.1"/>
    </source>
</evidence>
<protein>
    <submittedName>
        <fullName evidence="2">IDEAL domain-containing protein</fullName>
    </submittedName>
</protein>
<dbReference type="InterPro" id="IPR027393">
    <property type="entry name" value="Virus_scaffolding_prot_C"/>
</dbReference>
<dbReference type="EMBL" id="FONN01000009">
    <property type="protein sequence ID" value="SFE90835.1"/>
    <property type="molecule type" value="Genomic_DNA"/>
</dbReference>
<dbReference type="Proteomes" id="UP000183410">
    <property type="component" value="Unassembled WGS sequence"/>
</dbReference>
<feature type="domain" description="IDEAL" evidence="1">
    <location>
        <begin position="19"/>
        <end position="55"/>
    </location>
</feature>
<dbReference type="SMART" id="SM00914">
    <property type="entry name" value="IDEAL"/>
    <property type="match status" value="1"/>
</dbReference>
<dbReference type="Pfam" id="PF08858">
    <property type="entry name" value="IDEAL"/>
    <property type="match status" value="1"/>
</dbReference>
<name>A0A1I2EDA7_9BACL</name>
<dbReference type="Gene3D" id="4.10.810.10">
    <property type="entry name" value="Virus Scaffolding Protein, Chain A"/>
    <property type="match status" value="1"/>
</dbReference>
<evidence type="ECO:0000313" key="3">
    <source>
        <dbReference type="Proteomes" id="UP000183410"/>
    </source>
</evidence>
<dbReference type="InterPro" id="IPR014957">
    <property type="entry name" value="IDEAL_dom"/>
</dbReference>
<sequence>MDKMKVTYEAMLSLAAEMALDEAVRKFRAERIYREIDQSLVAGDEDTFYRLAKELNEMK</sequence>
<dbReference type="RefSeq" id="WP_046232064.1">
    <property type="nucleotide sequence ID" value="NZ_FONN01000009.1"/>
</dbReference>
<accession>A0A1I2EDA7</accession>
<keyword evidence="3" id="KW-1185">Reference proteome</keyword>
<reference evidence="3" key="1">
    <citation type="submission" date="2016-10" db="EMBL/GenBank/DDBJ databases">
        <authorList>
            <person name="Varghese N."/>
            <person name="Submissions S."/>
        </authorList>
    </citation>
    <scope>NUCLEOTIDE SEQUENCE [LARGE SCALE GENOMIC DNA]</scope>
    <source>
        <strain evidence="3">CGMCC 1.10223</strain>
    </source>
</reference>
<evidence type="ECO:0000259" key="1">
    <source>
        <dbReference type="SMART" id="SM00914"/>
    </source>
</evidence>
<dbReference type="OrthoDB" id="2155814at2"/>
<organism evidence="2 3">
    <name type="scientific">Paenibacillus algorifonticola</name>
    <dbReference type="NCBI Taxonomy" id="684063"/>
    <lineage>
        <taxon>Bacteria</taxon>
        <taxon>Bacillati</taxon>
        <taxon>Bacillota</taxon>
        <taxon>Bacilli</taxon>
        <taxon>Bacillales</taxon>
        <taxon>Paenibacillaceae</taxon>
        <taxon>Paenibacillus</taxon>
    </lineage>
</organism>
<dbReference type="AlphaFoldDB" id="A0A1I2EDA7"/>
<proteinExistence type="predicted"/>